<dbReference type="GO" id="GO:0005634">
    <property type="term" value="C:nucleus"/>
    <property type="evidence" value="ECO:0007669"/>
    <property type="project" value="TreeGrafter"/>
</dbReference>
<evidence type="ECO:0000256" key="3">
    <source>
        <dbReference type="ARBA" id="ARBA00022679"/>
    </source>
</evidence>
<keyword evidence="6" id="KW-0833">Ubl conjugation pathway</keyword>
<organism evidence="10 11">
    <name type="scientific">Hibiscus syriacus</name>
    <name type="common">Rose of Sharon</name>
    <dbReference type="NCBI Taxonomy" id="106335"/>
    <lineage>
        <taxon>Eukaryota</taxon>
        <taxon>Viridiplantae</taxon>
        <taxon>Streptophyta</taxon>
        <taxon>Embryophyta</taxon>
        <taxon>Tracheophyta</taxon>
        <taxon>Spermatophyta</taxon>
        <taxon>Magnoliopsida</taxon>
        <taxon>eudicotyledons</taxon>
        <taxon>Gunneridae</taxon>
        <taxon>Pentapetalae</taxon>
        <taxon>rosids</taxon>
        <taxon>malvids</taxon>
        <taxon>Malvales</taxon>
        <taxon>Malvaceae</taxon>
        <taxon>Malvoideae</taxon>
        <taxon>Hibiscus</taxon>
    </lineage>
</organism>
<evidence type="ECO:0000256" key="2">
    <source>
        <dbReference type="ARBA" id="ARBA00012483"/>
    </source>
</evidence>
<evidence type="ECO:0000256" key="5">
    <source>
        <dbReference type="ARBA" id="ARBA00022771"/>
    </source>
</evidence>
<evidence type="ECO:0000256" key="6">
    <source>
        <dbReference type="ARBA" id="ARBA00022786"/>
    </source>
</evidence>
<dbReference type="Proteomes" id="UP000436088">
    <property type="component" value="Unassembled WGS sequence"/>
</dbReference>
<evidence type="ECO:0000256" key="4">
    <source>
        <dbReference type="ARBA" id="ARBA00022723"/>
    </source>
</evidence>
<comment type="caution">
    <text evidence="10">The sequence shown here is derived from an EMBL/GenBank/DDBJ whole genome shotgun (WGS) entry which is preliminary data.</text>
</comment>
<feature type="domain" description="RING-type" evidence="9">
    <location>
        <begin position="313"/>
        <end position="352"/>
    </location>
</feature>
<dbReference type="InterPro" id="IPR045191">
    <property type="entry name" value="MBR1/2-like"/>
</dbReference>
<keyword evidence="4" id="KW-0479">Metal-binding</keyword>
<keyword evidence="7" id="KW-0862">Zinc</keyword>
<reference evidence="10" key="1">
    <citation type="submission" date="2019-09" db="EMBL/GenBank/DDBJ databases">
        <title>Draft genome information of white flower Hibiscus syriacus.</title>
        <authorList>
            <person name="Kim Y.-M."/>
        </authorList>
    </citation>
    <scope>NUCLEOTIDE SEQUENCE [LARGE SCALE GENOMIC DNA]</scope>
    <source>
        <strain evidence="10">YM2019G1</strain>
    </source>
</reference>
<evidence type="ECO:0000313" key="11">
    <source>
        <dbReference type="Proteomes" id="UP000436088"/>
    </source>
</evidence>
<name>A0A6A2XG58_HIBSY</name>
<dbReference type="InterPro" id="IPR013083">
    <property type="entry name" value="Znf_RING/FYVE/PHD"/>
</dbReference>
<proteinExistence type="predicted"/>
<dbReference type="PROSITE" id="PS50089">
    <property type="entry name" value="ZF_RING_2"/>
    <property type="match status" value="1"/>
</dbReference>
<protein>
    <recommendedName>
        <fullName evidence="2">RING-type E3 ubiquitin transferase</fullName>
        <ecNumber evidence="2">2.3.2.27</ecNumber>
    </recommendedName>
</protein>
<evidence type="ECO:0000256" key="7">
    <source>
        <dbReference type="ARBA" id="ARBA00022833"/>
    </source>
</evidence>
<keyword evidence="3" id="KW-0808">Transferase</keyword>
<dbReference type="GO" id="GO:0008270">
    <property type="term" value="F:zinc ion binding"/>
    <property type="evidence" value="ECO:0007669"/>
    <property type="project" value="UniProtKB-KW"/>
</dbReference>
<accession>A0A6A2XG58</accession>
<evidence type="ECO:0000313" key="10">
    <source>
        <dbReference type="EMBL" id="KAE8674462.1"/>
    </source>
</evidence>
<evidence type="ECO:0000259" key="9">
    <source>
        <dbReference type="PROSITE" id="PS50089"/>
    </source>
</evidence>
<keyword evidence="5 8" id="KW-0863">Zinc-finger</keyword>
<gene>
    <name evidence="10" type="ORF">F3Y22_tig00111754pilonHSYRG00076</name>
</gene>
<dbReference type="AlphaFoldDB" id="A0A6A2XG58"/>
<dbReference type="Gene3D" id="3.30.40.10">
    <property type="entry name" value="Zinc/RING finger domain, C3HC4 (zinc finger)"/>
    <property type="match status" value="1"/>
</dbReference>
<dbReference type="PANTHER" id="PTHR22937">
    <property type="entry name" value="E3 UBIQUITIN-PROTEIN LIGASE RNF165"/>
    <property type="match status" value="1"/>
</dbReference>
<sequence length="353" mass="39049">MFYEIPQYPVPGVQHRHRSPNLDLGIGSASNSYIRCVDTSSSVVPINHGPIDQMPSSSNYGLLGVSADEYARNCHFMDIMLLDGIGPVDASSSTVPPCRGNNLPPIIDAGPQRSVRNRLRATAMDPLLMHGSNAGLIETRHRTNFSHPSLDLRNHNYYRPVPPTEGVRNHGINSLPQVAAAPPHSFPATYASQSTWNPSQDDLEMGCRNRGSIPPMGFRIYHSKAERVGVAVLEFPEFYEVSNVIDHYRDMRLDIEDMSYEELLALGEQIGNADTGLSEETITRKLKTMTYSTFVTNINLEEAAPIDQGPDSCIICQEDYKNQEKIATLDCGHEYHAGCLSGCFVKNICPKDV</sequence>
<dbReference type="GO" id="GO:0061630">
    <property type="term" value="F:ubiquitin protein ligase activity"/>
    <property type="evidence" value="ECO:0007669"/>
    <property type="project" value="UniProtKB-EC"/>
</dbReference>
<dbReference type="SUPFAM" id="SSF57850">
    <property type="entry name" value="RING/U-box"/>
    <property type="match status" value="1"/>
</dbReference>
<dbReference type="InterPro" id="IPR001841">
    <property type="entry name" value="Znf_RING"/>
</dbReference>
<evidence type="ECO:0000256" key="1">
    <source>
        <dbReference type="ARBA" id="ARBA00000900"/>
    </source>
</evidence>
<comment type="catalytic activity">
    <reaction evidence="1">
        <text>S-ubiquitinyl-[E2 ubiquitin-conjugating enzyme]-L-cysteine + [acceptor protein]-L-lysine = [E2 ubiquitin-conjugating enzyme]-L-cysteine + N(6)-ubiquitinyl-[acceptor protein]-L-lysine.</text>
        <dbReference type="EC" id="2.3.2.27"/>
    </reaction>
</comment>
<evidence type="ECO:0000256" key="8">
    <source>
        <dbReference type="PROSITE-ProRule" id="PRU00175"/>
    </source>
</evidence>
<dbReference type="EC" id="2.3.2.27" evidence="2"/>
<dbReference type="EMBL" id="VEPZ02001418">
    <property type="protein sequence ID" value="KAE8674462.1"/>
    <property type="molecule type" value="Genomic_DNA"/>
</dbReference>
<dbReference type="SMART" id="SM00184">
    <property type="entry name" value="RING"/>
    <property type="match status" value="1"/>
</dbReference>
<dbReference type="PANTHER" id="PTHR22937:SF222">
    <property type="entry name" value="RING-TYPE E3 UBIQUITIN TRANSFERASE"/>
    <property type="match status" value="1"/>
</dbReference>
<dbReference type="Pfam" id="PF13639">
    <property type="entry name" value="zf-RING_2"/>
    <property type="match status" value="1"/>
</dbReference>
<keyword evidence="11" id="KW-1185">Reference proteome</keyword>